<feature type="transmembrane region" description="Helical" evidence="1">
    <location>
        <begin position="110"/>
        <end position="132"/>
    </location>
</feature>
<keyword evidence="1" id="KW-0472">Membrane</keyword>
<dbReference type="InterPro" id="IPR051380">
    <property type="entry name" value="pH-response_reg_palI/RIM9"/>
</dbReference>
<name>A0A0L0UU19_9BASI</name>
<keyword evidence="1" id="KW-1133">Transmembrane helix</keyword>
<feature type="transmembrane region" description="Helical" evidence="1">
    <location>
        <begin position="186"/>
        <end position="212"/>
    </location>
</feature>
<dbReference type="GO" id="GO:0035838">
    <property type="term" value="C:growing cell tip"/>
    <property type="evidence" value="ECO:0007669"/>
    <property type="project" value="TreeGrafter"/>
</dbReference>
<evidence type="ECO:0000313" key="2">
    <source>
        <dbReference type="EMBL" id="KNE90515.1"/>
    </source>
</evidence>
<dbReference type="Pfam" id="PF06687">
    <property type="entry name" value="SUR7"/>
    <property type="match status" value="1"/>
</dbReference>
<dbReference type="EMBL" id="AJIL01000253">
    <property type="protein sequence ID" value="KNE90515.1"/>
    <property type="molecule type" value="Genomic_DNA"/>
</dbReference>
<dbReference type="Proteomes" id="UP000054564">
    <property type="component" value="Unassembled WGS sequence"/>
</dbReference>
<dbReference type="AlphaFoldDB" id="A0A0L0UU19"/>
<keyword evidence="3" id="KW-1185">Reference proteome</keyword>
<dbReference type="PANTHER" id="PTHR28013">
    <property type="entry name" value="PROTEIN DCV1-RELATED"/>
    <property type="match status" value="1"/>
</dbReference>
<dbReference type="OrthoDB" id="3365245at2759"/>
<dbReference type="STRING" id="1165861.A0A0L0UU19"/>
<feature type="transmembrane region" description="Helical" evidence="1">
    <location>
        <begin position="12"/>
        <end position="30"/>
    </location>
</feature>
<dbReference type="PANTHER" id="PTHR28013:SF4">
    <property type="entry name" value="MARVEL DOMAIN-CONTAINING PROTEIN"/>
    <property type="match status" value="1"/>
</dbReference>
<comment type="caution">
    <text evidence="2">The sequence shown here is derived from an EMBL/GenBank/DDBJ whole genome shotgun (WGS) entry which is preliminary data.</text>
</comment>
<evidence type="ECO:0000256" key="1">
    <source>
        <dbReference type="SAM" id="Phobius"/>
    </source>
</evidence>
<protein>
    <recommendedName>
        <fullName evidence="4">MARVEL domain-containing protein</fullName>
    </recommendedName>
</protein>
<dbReference type="GO" id="GO:0032153">
    <property type="term" value="C:cell division site"/>
    <property type="evidence" value="ECO:0007669"/>
    <property type="project" value="TreeGrafter"/>
</dbReference>
<feature type="transmembrane region" description="Helical" evidence="1">
    <location>
        <begin position="144"/>
        <end position="166"/>
    </location>
</feature>
<proteinExistence type="predicted"/>
<reference evidence="3" key="1">
    <citation type="submission" date="2014-03" db="EMBL/GenBank/DDBJ databases">
        <title>The Genome Sequence of Puccinia striiformis f. sp. tritici PST-78.</title>
        <authorList>
            <consortium name="The Broad Institute Genome Sequencing Platform"/>
            <person name="Cuomo C."/>
            <person name="Hulbert S."/>
            <person name="Chen X."/>
            <person name="Walker B."/>
            <person name="Young S.K."/>
            <person name="Zeng Q."/>
            <person name="Gargeya S."/>
            <person name="Fitzgerald M."/>
            <person name="Haas B."/>
            <person name="Abouelleil A."/>
            <person name="Alvarado L."/>
            <person name="Arachchi H.M."/>
            <person name="Berlin A.M."/>
            <person name="Chapman S.B."/>
            <person name="Goldberg J."/>
            <person name="Griggs A."/>
            <person name="Gujja S."/>
            <person name="Hansen M."/>
            <person name="Howarth C."/>
            <person name="Imamovic A."/>
            <person name="Larimer J."/>
            <person name="McCowan C."/>
            <person name="Montmayeur A."/>
            <person name="Murphy C."/>
            <person name="Neiman D."/>
            <person name="Pearson M."/>
            <person name="Priest M."/>
            <person name="Roberts A."/>
            <person name="Saif S."/>
            <person name="Shea T."/>
            <person name="Sisk P."/>
            <person name="Sykes S."/>
            <person name="Wortman J."/>
            <person name="Nusbaum C."/>
            <person name="Birren B."/>
        </authorList>
    </citation>
    <scope>NUCLEOTIDE SEQUENCE [LARGE SCALE GENOMIC DNA]</scope>
    <source>
        <strain evidence="3">race PST-78</strain>
    </source>
</reference>
<gene>
    <name evidence="2" type="ORF">PSTG_16032</name>
</gene>
<dbReference type="GO" id="GO:0005886">
    <property type="term" value="C:plasma membrane"/>
    <property type="evidence" value="ECO:0007669"/>
    <property type="project" value="InterPro"/>
</dbReference>
<evidence type="ECO:0008006" key="4">
    <source>
        <dbReference type="Google" id="ProtNLM"/>
    </source>
</evidence>
<organism evidence="2 3">
    <name type="scientific">Puccinia striiformis f. sp. tritici PST-78</name>
    <dbReference type="NCBI Taxonomy" id="1165861"/>
    <lineage>
        <taxon>Eukaryota</taxon>
        <taxon>Fungi</taxon>
        <taxon>Dikarya</taxon>
        <taxon>Basidiomycota</taxon>
        <taxon>Pucciniomycotina</taxon>
        <taxon>Pucciniomycetes</taxon>
        <taxon>Pucciniales</taxon>
        <taxon>Pucciniaceae</taxon>
        <taxon>Puccinia</taxon>
    </lineage>
</organism>
<accession>A0A0L0UU19</accession>
<dbReference type="InterPro" id="IPR009571">
    <property type="entry name" value="SUR7/Rim9-like_fungi"/>
</dbReference>
<sequence length="236" mass="25508">MPIFGPNTLGTLVILAASIMLVMILSSAPYHPNLYFLAATVNSNASDLNQAGIIKMGVFGYCISTTQGNEVCPPPSIGYALDPKVMFDLPHLPEFIKISDSIIQNVTKALVLHVIAALLAGLAFLSGLVSHIEEFSKTCWTSCFASMSASVTLLVTIFDLIFFSIIRARLNAMNSSNGSVSAVYGNAMALTIVAWVLLAFSGLFFCAGRCLCNFRSHKRSNNHHRLEPYPNEKGGR</sequence>
<evidence type="ECO:0000313" key="3">
    <source>
        <dbReference type="Proteomes" id="UP000054564"/>
    </source>
</evidence>
<keyword evidence="1" id="KW-0812">Transmembrane</keyword>